<dbReference type="InterPro" id="IPR002104">
    <property type="entry name" value="Integrase_catalytic"/>
</dbReference>
<evidence type="ECO:0000313" key="5">
    <source>
        <dbReference type="EMBL" id="ASO06475.1"/>
    </source>
</evidence>
<reference evidence="5 6" key="1">
    <citation type="submission" date="2017-07" db="EMBL/GenBank/DDBJ databases">
        <title>Genome Sequence of Arenibacter algicola Strain SMS7 Isolated from a culture of the Diatom Skeletonema marinoi.</title>
        <authorList>
            <person name="Topel M."/>
            <person name="Pinder M.I.M."/>
            <person name="Johansson O.N."/>
            <person name="Kourtchenko O."/>
            <person name="Godhe A."/>
            <person name="Clarke A.K."/>
        </authorList>
    </citation>
    <scope>NUCLEOTIDE SEQUENCE [LARGE SCALE GENOMIC DNA]</scope>
    <source>
        <strain evidence="5 6">SMS7</strain>
    </source>
</reference>
<evidence type="ECO:0000313" key="6">
    <source>
        <dbReference type="Proteomes" id="UP000204551"/>
    </source>
</evidence>
<dbReference type="GO" id="GO:0003677">
    <property type="term" value="F:DNA binding"/>
    <property type="evidence" value="ECO:0007669"/>
    <property type="project" value="UniProtKB-KW"/>
</dbReference>
<dbReference type="Pfam" id="PF17293">
    <property type="entry name" value="Arm-DNA-bind_5"/>
    <property type="match status" value="1"/>
</dbReference>
<dbReference type="InterPro" id="IPR013762">
    <property type="entry name" value="Integrase-like_cat_sf"/>
</dbReference>
<dbReference type="Gene3D" id="1.10.443.10">
    <property type="entry name" value="Intergrase catalytic core"/>
    <property type="match status" value="1"/>
</dbReference>
<proteinExistence type="inferred from homology"/>
<protein>
    <submittedName>
        <fullName evidence="5">Site-specific tyrosine recombinase XerC</fullName>
    </submittedName>
</protein>
<dbReference type="SUPFAM" id="SSF56349">
    <property type="entry name" value="DNA breaking-rejoining enzymes"/>
    <property type="match status" value="1"/>
</dbReference>
<keyword evidence="2" id="KW-0238">DNA-binding</keyword>
<dbReference type="Pfam" id="PF13102">
    <property type="entry name" value="Phage_int_SAM_5"/>
    <property type="match status" value="1"/>
</dbReference>
<dbReference type="InterPro" id="IPR025269">
    <property type="entry name" value="SAM-like_dom"/>
</dbReference>
<organism evidence="5 6">
    <name type="scientific">Arenibacter algicola</name>
    <dbReference type="NCBI Taxonomy" id="616991"/>
    <lineage>
        <taxon>Bacteria</taxon>
        <taxon>Pseudomonadati</taxon>
        <taxon>Bacteroidota</taxon>
        <taxon>Flavobacteriia</taxon>
        <taxon>Flavobacteriales</taxon>
        <taxon>Flavobacteriaceae</taxon>
        <taxon>Arenibacter</taxon>
    </lineage>
</organism>
<dbReference type="GO" id="GO:0015074">
    <property type="term" value="P:DNA integration"/>
    <property type="evidence" value="ECO:0007669"/>
    <property type="project" value="InterPro"/>
</dbReference>
<gene>
    <name evidence="5" type="ORF">AREALGSMS7_03044</name>
</gene>
<dbReference type="Proteomes" id="UP000204551">
    <property type="component" value="Chromosome"/>
</dbReference>
<evidence type="ECO:0000259" key="4">
    <source>
        <dbReference type="PROSITE" id="PS51898"/>
    </source>
</evidence>
<sequence>MARARLILDVRMHSKNADGLFPIALRLYHKKQKIVRLPFFTSREGWDDKNMIFKKSAIANREQNCDLINKELNEKLYSAKSIIDKLGKTINDISVNILTENIKESWDKMLDSDLKKNLSNEISLSEWGQVLIDRKLREGKPSTAKWYKDSIAAFVNFNNGVPIKLYHLNVTFLKEFELANKAKGNSNNGISSYMRGIRAIYNSAIKEDMYIPIKNPFNHYKIPTSRRTKKKALSKESIITIRNLKYKKGSNLWHSQNYLLCMFNCRGMNLIDLAKLRLKDIGESRIFYGRSKTGDPLSVKITGEFATILKYYTEGKKLDDFVFPIGYDGSVETFKKYKSDRRLVNKLFKIIAQDAGIEEKITSYYIRHSWATIAKNMGISTEIISEGLGHHSLKTTEIYLKSFDNSVLDDANELIVS</sequence>
<dbReference type="AlphaFoldDB" id="A0A221UYN4"/>
<dbReference type="InterPro" id="IPR011010">
    <property type="entry name" value="DNA_brk_join_enz"/>
</dbReference>
<feature type="domain" description="Tyr recombinase" evidence="4">
    <location>
        <begin position="228"/>
        <end position="413"/>
    </location>
</feature>
<dbReference type="Gene3D" id="1.10.150.130">
    <property type="match status" value="1"/>
</dbReference>
<comment type="similarity">
    <text evidence="1">Belongs to the 'phage' integrase family.</text>
</comment>
<dbReference type="RefSeq" id="WP_093978955.1">
    <property type="nucleotide sequence ID" value="NZ_CP022515.1"/>
</dbReference>
<evidence type="ECO:0000256" key="3">
    <source>
        <dbReference type="ARBA" id="ARBA00023172"/>
    </source>
</evidence>
<dbReference type="InterPro" id="IPR010998">
    <property type="entry name" value="Integrase_recombinase_N"/>
</dbReference>
<evidence type="ECO:0000256" key="1">
    <source>
        <dbReference type="ARBA" id="ARBA00008857"/>
    </source>
</evidence>
<name>A0A221UYN4_9FLAO</name>
<dbReference type="InterPro" id="IPR050090">
    <property type="entry name" value="Tyrosine_recombinase_XerCD"/>
</dbReference>
<evidence type="ECO:0000256" key="2">
    <source>
        <dbReference type="ARBA" id="ARBA00023125"/>
    </source>
</evidence>
<dbReference type="PANTHER" id="PTHR30349">
    <property type="entry name" value="PHAGE INTEGRASE-RELATED"/>
    <property type="match status" value="1"/>
</dbReference>
<dbReference type="Pfam" id="PF00589">
    <property type="entry name" value="Phage_integrase"/>
    <property type="match status" value="1"/>
</dbReference>
<accession>A0A221UYN4</accession>
<dbReference type="PANTHER" id="PTHR30349:SF64">
    <property type="entry name" value="PROPHAGE INTEGRASE INTD-RELATED"/>
    <property type="match status" value="1"/>
</dbReference>
<dbReference type="EMBL" id="CP022515">
    <property type="protein sequence ID" value="ASO06475.1"/>
    <property type="molecule type" value="Genomic_DNA"/>
</dbReference>
<dbReference type="GO" id="GO:0006310">
    <property type="term" value="P:DNA recombination"/>
    <property type="evidence" value="ECO:0007669"/>
    <property type="project" value="UniProtKB-KW"/>
</dbReference>
<dbReference type="PROSITE" id="PS51898">
    <property type="entry name" value="TYR_RECOMBINASE"/>
    <property type="match status" value="1"/>
</dbReference>
<keyword evidence="3" id="KW-0233">DNA recombination</keyword>
<dbReference type="KEGG" id="aalg:AREALGSMS7_03044"/>
<dbReference type="InterPro" id="IPR035386">
    <property type="entry name" value="Arm-DNA-bind_5"/>
</dbReference>